<feature type="non-terminal residue" evidence="7">
    <location>
        <position position="1"/>
    </location>
</feature>
<evidence type="ECO:0000313" key="7">
    <source>
        <dbReference type="EMBL" id="CAE8695524.1"/>
    </source>
</evidence>
<feature type="domain" description="FYVE-type" evidence="6">
    <location>
        <begin position="43"/>
        <end position="103"/>
    </location>
</feature>
<evidence type="ECO:0000256" key="5">
    <source>
        <dbReference type="SAM" id="MobiDB-lite"/>
    </source>
</evidence>
<evidence type="ECO:0000256" key="4">
    <source>
        <dbReference type="PROSITE-ProRule" id="PRU00091"/>
    </source>
</evidence>
<proteinExistence type="predicted"/>
<evidence type="ECO:0000313" key="8">
    <source>
        <dbReference type="Proteomes" id="UP000626109"/>
    </source>
</evidence>
<dbReference type="InterPro" id="IPR017455">
    <property type="entry name" value="Znf_FYVE-rel"/>
</dbReference>
<dbReference type="InterPro" id="IPR011011">
    <property type="entry name" value="Znf_FYVE_PHD"/>
</dbReference>
<protein>
    <recommendedName>
        <fullName evidence="6">FYVE-type domain-containing protein</fullName>
    </recommendedName>
</protein>
<accession>A0A813KB34</accession>
<dbReference type="AlphaFoldDB" id="A0A813KB34"/>
<dbReference type="SUPFAM" id="SSF57903">
    <property type="entry name" value="FYVE/PHD zinc finger"/>
    <property type="match status" value="1"/>
</dbReference>
<dbReference type="GO" id="GO:0008270">
    <property type="term" value="F:zinc ion binding"/>
    <property type="evidence" value="ECO:0007669"/>
    <property type="project" value="UniProtKB-KW"/>
</dbReference>
<comment type="caution">
    <text evidence="7">The sequence shown here is derived from an EMBL/GenBank/DDBJ whole genome shotgun (WGS) entry which is preliminary data.</text>
</comment>
<keyword evidence="2 4" id="KW-0863">Zinc-finger</keyword>
<organism evidence="7 8">
    <name type="scientific">Polarella glacialis</name>
    <name type="common">Dinoflagellate</name>
    <dbReference type="NCBI Taxonomy" id="89957"/>
    <lineage>
        <taxon>Eukaryota</taxon>
        <taxon>Sar</taxon>
        <taxon>Alveolata</taxon>
        <taxon>Dinophyceae</taxon>
        <taxon>Suessiales</taxon>
        <taxon>Suessiaceae</taxon>
        <taxon>Polarella</taxon>
    </lineage>
</organism>
<reference evidence="7" key="1">
    <citation type="submission" date="2021-02" db="EMBL/GenBank/DDBJ databases">
        <authorList>
            <person name="Dougan E. K."/>
            <person name="Rhodes N."/>
            <person name="Thang M."/>
            <person name="Chan C."/>
        </authorList>
    </citation>
    <scope>NUCLEOTIDE SEQUENCE</scope>
</reference>
<name>A0A813KB34_POLGL</name>
<dbReference type="Proteomes" id="UP000626109">
    <property type="component" value="Unassembled WGS sequence"/>
</dbReference>
<dbReference type="InterPro" id="IPR013083">
    <property type="entry name" value="Znf_RING/FYVE/PHD"/>
</dbReference>
<evidence type="ECO:0000259" key="6">
    <source>
        <dbReference type="PROSITE" id="PS50178"/>
    </source>
</evidence>
<feature type="region of interest" description="Disordered" evidence="5">
    <location>
        <begin position="1"/>
        <end position="45"/>
    </location>
</feature>
<sequence length="132" mass="13831">AMPTTPSSVEGNSASSRRRPSVTSEVSLVSDPRNSEGSTEAVDGEGERCSLCEARLGKRRLNPRHHCRICNRCVCAACSPGSVPLKGVSGLHRACSACLSGLGGNEDLSRRAGRICNHLQSLSSIGVLALSR</sequence>
<keyword evidence="1" id="KW-0479">Metal-binding</keyword>
<feature type="non-terminal residue" evidence="7">
    <location>
        <position position="132"/>
    </location>
</feature>
<dbReference type="Gene3D" id="3.30.40.10">
    <property type="entry name" value="Zinc/RING finger domain, C3HC4 (zinc finger)"/>
    <property type="match status" value="1"/>
</dbReference>
<evidence type="ECO:0000256" key="3">
    <source>
        <dbReference type="ARBA" id="ARBA00022833"/>
    </source>
</evidence>
<dbReference type="PROSITE" id="PS50178">
    <property type="entry name" value="ZF_FYVE"/>
    <property type="match status" value="1"/>
</dbReference>
<keyword evidence="3" id="KW-0862">Zinc</keyword>
<evidence type="ECO:0000256" key="1">
    <source>
        <dbReference type="ARBA" id="ARBA00022723"/>
    </source>
</evidence>
<evidence type="ECO:0000256" key="2">
    <source>
        <dbReference type="ARBA" id="ARBA00022771"/>
    </source>
</evidence>
<dbReference type="InterPro" id="IPR000306">
    <property type="entry name" value="Znf_FYVE"/>
</dbReference>
<gene>
    <name evidence="7" type="ORF">PGLA2088_LOCUS29389</name>
</gene>
<dbReference type="EMBL" id="CAJNNW010028291">
    <property type="protein sequence ID" value="CAE8695524.1"/>
    <property type="molecule type" value="Genomic_DNA"/>
</dbReference>
<feature type="compositionally biased region" description="Polar residues" evidence="5">
    <location>
        <begin position="1"/>
        <end position="27"/>
    </location>
</feature>
<dbReference type="SMART" id="SM00064">
    <property type="entry name" value="FYVE"/>
    <property type="match status" value="1"/>
</dbReference>
<dbReference type="Pfam" id="PF01363">
    <property type="entry name" value="FYVE"/>
    <property type="match status" value="1"/>
</dbReference>